<evidence type="ECO:0000313" key="2">
    <source>
        <dbReference type="Proteomes" id="UP001519460"/>
    </source>
</evidence>
<feature type="non-terminal residue" evidence="1">
    <location>
        <position position="1"/>
    </location>
</feature>
<accession>A0ABD0L4U1</accession>
<reference evidence="1 2" key="1">
    <citation type="journal article" date="2023" name="Sci. Data">
        <title>Genome assembly of the Korean intertidal mud-creeper Batillaria attramentaria.</title>
        <authorList>
            <person name="Patra A.K."/>
            <person name="Ho P.T."/>
            <person name="Jun S."/>
            <person name="Lee S.J."/>
            <person name="Kim Y."/>
            <person name="Won Y.J."/>
        </authorList>
    </citation>
    <scope>NUCLEOTIDE SEQUENCE [LARGE SCALE GENOMIC DNA]</scope>
    <source>
        <strain evidence="1">Wonlab-2016</strain>
    </source>
</reference>
<proteinExistence type="predicted"/>
<name>A0ABD0L4U1_9CAEN</name>
<evidence type="ECO:0000313" key="1">
    <source>
        <dbReference type="EMBL" id="KAK7494402.1"/>
    </source>
</evidence>
<protein>
    <recommendedName>
        <fullName evidence="3">EGF-like domain-containing protein</fullName>
    </recommendedName>
</protein>
<organism evidence="1 2">
    <name type="scientific">Batillaria attramentaria</name>
    <dbReference type="NCBI Taxonomy" id="370345"/>
    <lineage>
        <taxon>Eukaryota</taxon>
        <taxon>Metazoa</taxon>
        <taxon>Spiralia</taxon>
        <taxon>Lophotrochozoa</taxon>
        <taxon>Mollusca</taxon>
        <taxon>Gastropoda</taxon>
        <taxon>Caenogastropoda</taxon>
        <taxon>Sorbeoconcha</taxon>
        <taxon>Cerithioidea</taxon>
        <taxon>Batillariidae</taxon>
        <taxon>Batillaria</taxon>
    </lineage>
</organism>
<sequence>CGGKKCKNGGNLDKTTCKCNCKPMYSGETCETSSCPDKDSWVCGPDNQWPPSYCTKYSNVRTSCPYMCGICPHQCGDKVCQNGGTLNYKTCTCACKELYSGDTCQIGGCPTR</sequence>
<dbReference type="Proteomes" id="UP001519460">
    <property type="component" value="Unassembled WGS sequence"/>
</dbReference>
<dbReference type="EMBL" id="JACVVK020000083">
    <property type="protein sequence ID" value="KAK7494402.1"/>
    <property type="molecule type" value="Genomic_DNA"/>
</dbReference>
<evidence type="ECO:0008006" key="3">
    <source>
        <dbReference type="Google" id="ProtNLM"/>
    </source>
</evidence>
<comment type="caution">
    <text evidence="1">The sequence shown here is derived from an EMBL/GenBank/DDBJ whole genome shotgun (WGS) entry which is preliminary data.</text>
</comment>
<gene>
    <name evidence="1" type="ORF">BaRGS_00014294</name>
</gene>
<dbReference type="AlphaFoldDB" id="A0ABD0L4U1"/>
<keyword evidence="2" id="KW-1185">Reference proteome</keyword>